<dbReference type="Gene3D" id="3.40.50.1820">
    <property type="entry name" value="alpha/beta hydrolase"/>
    <property type="match status" value="1"/>
</dbReference>
<comment type="caution">
    <text evidence="4">The sequence shown here is derived from an EMBL/GenBank/DDBJ whole genome shotgun (WGS) entry which is preliminary data.</text>
</comment>
<dbReference type="Proteomes" id="UP000256763">
    <property type="component" value="Unassembled WGS sequence"/>
</dbReference>
<dbReference type="Gene3D" id="1.20.1440.110">
    <property type="entry name" value="acylaminoacyl peptidase"/>
    <property type="match status" value="1"/>
</dbReference>
<evidence type="ECO:0000256" key="1">
    <source>
        <dbReference type="ARBA" id="ARBA00038115"/>
    </source>
</evidence>
<evidence type="ECO:0000259" key="3">
    <source>
        <dbReference type="Pfam" id="PF12697"/>
    </source>
</evidence>
<dbReference type="EMBL" id="NFZW01000024">
    <property type="protein sequence ID" value="RFA32942.1"/>
    <property type="molecule type" value="Genomic_DNA"/>
</dbReference>
<gene>
    <name evidence="4" type="ORF">CAL65_18570</name>
</gene>
<sequence>MRLVFDDPDFDGQLQRSVAKEPYGMANLGECLAIANHIGEDDTESWFDAFADFATDLRGAAEQAALREHGVTAREEFLRASEYYRNAFFYQRGDLDALRLHEAYEAHRACFQAAIRYLAFPVEAATVPEEDFYIAGYFAAPTDDGTPRPTLVVPSGYDSTAEELYPAMAAAVEHGYNAFVFDGPGQGSVLYKQRVTMRPDWERVLPTVIDVLSSRSDVDNARIVLLGRSFAGLLAPRAAAHEPRLAALVVDPGQYDMGAAMLERLPAQIADRLDEDSPEVEAYANVMLDHPRWRRFFLPRMAAHGSTNVLDYLRTLRDYHAKGHAELIRCPTLVCDNEEDAVSTLQGATLYDHLSSPKSYIRFASAEGAAGHCEGLNQPIFTRVCSIGWTRRSSGIKQPPSQAFCSPDRSGHQARCLLLATKQKNRPRRGRGRRKRRLCTSRGETLAASALPNRLGVGVLRRGRTGHHRHRAQRSSHEAVVHQVLGQQIKLSLLARQLNRVGYLSGRQGQKAGFHCHRFNGIPRLGSGAAHNDALLNFRSQEAKLDQVLIQSIGSGSAGSNKAGDKESSNFQFHSK</sequence>
<dbReference type="PANTHER" id="PTHR22946:SF12">
    <property type="entry name" value="CONIDIAL PIGMENT BIOSYNTHESIS PROTEIN AYG1 (AFU_ORTHOLOGUE AFUA_2G17550)"/>
    <property type="match status" value="1"/>
</dbReference>
<dbReference type="Pfam" id="PF12697">
    <property type="entry name" value="Abhydrolase_6"/>
    <property type="match status" value="1"/>
</dbReference>
<dbReference type="SUPFAM" id="SSF53474">
    <property type="entry name" value="alpha/beta-Hydrolases"/>
    <property type="match status" value="1"/>
</dbReference>
<dbReference type="PANTHER" id="PTHR22946">
    <property type="entry name" value="DIENELACTONE HYDROLASE DOMAIN-CONTAINING PROTEIN-RELATED"/>
    <property type="match status" value="1"/>
</dbReference>
<evidence type="ECO:0000256" key="2">
    <source>
        <dbReference type="SAM" id="MobiDB-lite"/>
    </source>
</evidence>
<evidence type="ECO:0000313" key="5">
    <source>
        <dbReference type="Proteomes" id="UP000256763"/>
    </source>
</evidence>
<proteinExistence type="inferred from homology"/>
<feature type="domain" description="AB hydrolase-1" evidence="3">
    <location>
        <begin position="165"/>
        <end position="346"/>
    </location>
</feature>
<dbReference type="RefSeq" id="WP_116348367.1">
    <property type="nucleotide sequence ID" value="NZ_NFZW01000024.1"/>
</dbReference>
<keyword evidence="5" id="KW-1185">Reference proteome</keyword>
<organism evidence="4 5">
    <name type="scientific">Alkalilimnicola ehrlichii</name>
    <dbReference type="NCBI Taxonomy" id="351052"/>
    <lineage>
        <taxon>Bacteria</taxon>
        <taxon>Pseudomonadati</taxon>
        <taxon>Pseudomonadota</taxon>
        <taxon>Gammaproteobacteria</taxon>
        <taxon>Chromatiales</taxon>
        <taxon>Ectothiorhodospiraceae</taxon>
        <taxon>Alkalilimnicola</taxon>
    </lineage>
</organism>
<dbReference type="InterPro" id="IPR000073">
    <property type="entry name" value="AB_hydrolase_1"/>
</dbReference>
<reference evidence="5" key="1">
    <citation type="submission" date="2017-05" db="EMBL/GenBank/DDBJ databases">
        <authorList>
            <person name="Sharma S."/>
            <person name="Sidhu C."/>
            <person name="Pinnaka A.K."/>
        </authorList>
    </citation>
    <scope>NUCLEOTIDE SEQUENCE [LARGE SCALE GENOMIC DNA]</scope>
    <source>
        <strain evidence="5">AK93</strain>
    </source>
</reference>
<dbReference type="InterPro" id="IPR050261">
    <property type="entry name" value="FrsA_esterase"/>
</dbReference>
<protein>
    <recommendedName>
        <fullName evidence="3">AB hydrolase-1 domain-containing protein</fullName>
    </recommendedName>
</protein>
<dbReference type="InterPro" id="IPR029058">
    <property type="entry name" value="AB_hydrolase_fold"/>
</dbReference>
<dbReference type="AlphaFoldDB" id="A0A3E0WIZ2"/>
<feature type="region of interest" description="Disordered" evidence="2">
    <location>
        <begin position="555"/>
        <end position="576"/>
    </location>
</feature>
<name>A0A3E0WIZ2_9GAMM</name>
<evidence type="ECO:0000313" key="4">
    <source>
        <dbReference type="EMBL" id="RFA32942.1"/>
    </source>
</evidence>
<comment type="similarity">
    <text evidence="1">Belongs to the AB hydrolase superfamily. FUS2 hydrolase family.</text>
</comment>
<accession>A0A3E0WIZ2</accession>